<evidence type="ECO:0000313" key="3">
    <source>
        <dbReference type="EMBL" id="KAF8908586.1"/>
    </source>
</evidence>
<feature type="domain" description="Prolyl 4-hydroxylase alpha subunit Fe(2+) 2OG dioxygenase" evidence="2">
    <location>
        <begin position="207"/>
        <end position="293"/>
    </location>
</feature>
<feature type="region of interest" description="Disordered" evidence="1">
    <location>
        <begin position="1"/>
        <end position="75"/>
    </location>
</feature>
<dbReference type="OrthoDB" id="124582at2759"/>
<evidence type="ECO:0000313" key="4">
    <source>
        <dbReference type="Proteomes" id="UP000724874"/>
    </source>
</evidence>
<sequence>MQPSTSDTNQVPAHSLTGVDTSKEGEAMPMELLQPREDDVTTKNEEPDEEEGEDEENNENEEDEDEDEEEDEDMISENAEGDGLQDSLQDALGEENFEYKGTFYHAQLLTIAPNPCLQISGLGLVALPLSEAVAKSIISCANLAPFGHGERTVVDKSVRDTWEIEPSGVSFLNPHWEPYVRKTVVRQVCESLGVEIGKQPPKLELYKLLLYEKGSHFLPHQDTQKAEGMFATVIIILPSAYTGGQVVVSHSSKTETIDFAPSSQFSTAILAWYTDIKHEVKEVTSGYRLALSYNLIHNPTSGPVPRPIDPSVDAKRTASLRRVLKKWNAEKYRDELNRKLIAFLFDHEYSTANLKTGFKALKGLDAERVRFIQPVAEKLGFKIGLANLEHHVSGLADDSGGYYGRSETPTMAEVEETNTQISGLVDLSGKALLTAQPVPIDEEELIPRNPFEDAVPDGKEYEGYLGNGAGALEHWYRRSVLVIIPNRKIDDIHYAIQGIPFALQKLKESRSIPPTAADRHWADCLIKKGGYHLTEEHIVTLLRYALKWQDLAMWKALMKLGKCTLRAVNVEMVLQAWDLFSFEGVRVSFEELSTHSVASEFTRNVRRKTSADETHLPWCQMDKILTSFTTAAAGEAPTIVTVIRMKALQILEAIAMQNASSHRKKDNFEFWIAFVTCLRESRAGILKYEAQRSRLRQPAPAAPAVHSAADVSMEEQPTASAGPPQNQAGAAVIDSLIKECVQAAALRWSDFGRGYYGPSDKTKADRFVQIVEEVVKVSNWDICRTLLSDVIKLPGEWETKFTEIYIPLVPRLRAVLLKNQQNICNSPYIDFFQVLIGLYLNLILVDKAHKHPRLRKLGCGCQDCNSLVAFIVDPRSSMTTFRLVQARRSHLEGQLMRARDLCTYITVRSGSPHGLQVTKHPEAVKVLVWEWRQKDAKAFLASIGPDTIIAQIMGERYTEVQRALQGVARFGPVNNNITAASVPRATAASSSGTQSATHNTSTGHLPPGLLHLE</sequence>
<dbReference type="PANTHER" id="PTHR33099">
    <property type="entry name" value="FE2OG DIOXYGENASE DOMAIN-CONTAINING PROTEIN"/>
    <property type="match status" value="1"/>
</dbReference>
<dbReference type="Pfam" id="PF13640">
    <property type="entry name" value="2OG-FeII_Oxy_3"/>
    <property type="match status" value="1"/>
</dbReference>
<dbReference type="Proteomes" id="UP000724874">
    <property type="component" value="Unassembled WGS sequence"/>
</dbReference>
<gene>
    <name evidence="3" type="ORF">CPB84DRAFT_1843480</name>
</gene>
<feature type="compositionally biased region" description="Polar residues" evidence="1">
    <location>
        <begin position="715"/>
        <end position="726"/>
    </location>
</feature>
<feature type="compositionally biased region" description="Low complexity" evidence="1">
    <location>
        <begin position="698"/>
        <end position="709"/>
    </location>
</feature>
<feature type="compositionally biased region" description="Low complexity" evidence="1">
    <location>
        <begin position="985"/>
        <end position="997"/>
    </location>
</feature>
<name>A0A9P5NTH6_GYMJU</name>
<proteinExistence type="predicted"/>
<evidence type="ECO:0000259" key="2">
    <source>
        <dbReference type="Pfam" id="PF13640"/>
    </source>
</evidence>
<feature type="compositionally biased region" description="Acidic residues" evidence="1">
    <location>
        <begin position="46"/>
        <end position="75"/>
    </location>
</feature>
<feature type="compositionally biased region" description="Basic and acidic residues" evidence="1">
    <location>
        <begin position="34"/>
        <end position="45"/>
    </location>
</feature>
<dbReference type="PANTHER" id="PTHR33099:SF7">
    <property type="entry name" value="MYND-TYPE DOMAIN-CONTAINING PROTEIN"/>
    <property type="match status" value="1"/>
</dbReference>
<comment type="caution">
    <text evidence="3">The sequence shown here is derived from an EMBL/GenBank/DDBJ whole genome shotgun (WGS) entry which is preliminary data.</text>
</comment>
<protein>
    <recommendedName>
        <fullName evidence="2">Prolyl 4-hydroxylase alpha subunit Fe(2+) 2OG dioxygenase domain-containing protein</fullName>
    </recommendedName>
</protein>
<feature type="compositionally biased region" description="Polar residues" evidence="1">
    <location>
        <begin position="1"/>
        <end position="12"/>
    </location>
</feature>
<feature type="region of interest" description="Disordered" evidence="1">
    <location>
        <begin position="698"/>
        <end position="726"/>
    </location>
</feature>
<feature type="region of interest" description="Disordered" evidence="1">
    <location>
        <begin position="982"/>
        <end position="1013"/>
    </location>
</feature>
<dbReference type="EMBL" id="JADNYJ010000011">
    <property type="protein sequence ID" value="KAF8908586.1"/>
    <property type="molecule type" value="Genomic_DNA"/>
</dbReference>
<evidence type="ECO:0000256" key="1">
    <source>
        <dbReference type="SAM" id="MobiDB-lite"/>
    </source>
</evidence>
<accession>A0A9P5NTH6</accession>
<keyword evidence="4" id="KW-1185">Reference proteome</keyword>
<dbReference type="InterPro" id="IPR044862">
    <property type="entry name" value="Pro_4_hyd_alph_FE2OG_OXY"/>
</dbReference>
<organism evidence="3 4">
    <name type="scientific">Gymnopilus junonius</name>
    <name type="common">Spectacular rustgill mushroom</name>
    <name type="synonym">Gymnopilus spectabilis subsp. junonius</name>
    <dbReference type="NCBI Taxonomy" id="109634"/>
    <lineage>
        <taxon>Eukaryota</taxon>
        <taxon>Fungi</taxon>
        <taxon>Dikarya</taxon>
        <taxon>Basidiomycota</taxon>
        <taxon>Agaricomycotina</taxon>
        <taxon>Agaricomycetes</taxon>
        <taxon>Agaricomycetidae</taxon>
        <taxon>Agaricales</taxon>
        <taxon>Agaricineae</taxon>
        <taxon>Hymenogastraceae</taxon>
        <taxon>Gymnopilus</taxon>
    </lineage>
</organism>
<reference evidence="3" key="1">
    <citation type="submission" date="2020-11" db="EMBL/GenBank/DDBJ databases">
        <authorList>
            <consortium name="DOE Joint Genome Institute"/>
            <person name="Ahrendt S."/>
            <person name="Riley R."/>
            <person name="Andreopoulos W."/>
            <person name="LaButti K."/>
            <person name="Pangilinan J."/>
            <person name="Ruiz-duenas F.J."/>
            <person name="Barrasa J.M."/>
            <person name="Sanchez-Garcia M."/>
            <person name="Camarero S."/>
            <person name="Miyauchi S."/>
            <person name="Serrano A."/>
            <person name="Linde D."/>
            <person name="Babiker R."/>
            <person name="Drula E."/>
            <person name="Ayuso-Fernandez I."/>
            <person name="Pacheco R."/>
            <person name="Padilla G."/>
            <person name="Ferreira P."/>
            <person name="Barriuso J."/>
            <person name="Kellner H."/>
            <person name="Castanera R."/>
            <person name="Alfaro M."/>
            <person name="Ramirez L."/>
            <person name="Pisabarro A.G."/>
            <person name="Kuo A."/>
            <person name="Tritt A."/>
            <person name="Lipzen A."/>
            <person name="He G."/>
            <person name="Yan M."/>
            <person name="Ng V."/>
            <person name="Cullen D."/>
            <person name="Martin F."/>
            <person name="Rosso M.-N."/>
            <person name="Henrissat B."/>
            <person name="Hibbett D."/>
            <person name="Martinez A.T."/>
            <person name="Grigoriev I.V."/>
        </authorList>
    </citation>
    <scope>NUCLEOTIDE SEQUENCE</scope>
    <source>
        <strain evidence="3">AH 44721</strain>
    </source>
</reference>
<dbReference type="AlphaFoldDB" id="A0A9P5NTH6"/>
<dbReference type="Gene3D" id="2.60.120.620">
    <property type="entry name" value="q2cbj1_9rhob like domain"/>
    <property type="match status" value="1"/>
</dbReference>